<keyword evidence="1" id="KW-0812">Transmembrane</keyword>
<keyword evidence="1" id="KW-0472">Membrane</keyword>
<protein>
    <submittedName>
        <fullName evidence="2">Uncharacterized protein</fullName>
    </submittedName>
</protein>
<evidence type="ECO:0000256" key="1">
    <source>
        <dbReference type="SAM" id="Phobius"/>
    </source>
</evidence>
<keyword evidence="3" id="KW-1185">Reference proteome</keyword>
<dbReference type="AlphaFoldDB" id="A0A1H7WQF4"/>
<feature type="transmembrane region" description="Helical" evidence="1">
    <location>
        <begin position="46"/>
        <end position="70"/>
    </location>
</feature>
<reference evidence="3" key="1">
    <citation type="submission" date="2016-10" db="EMBL/GenBank/DDBJ databases">
        <authorList>
            <person name="Varghese N."/>
            <person name="Submissions S."/>
        </authorList>
    </citation>
    <scope>NUCLEOTIDE SEQUENCE [LARGE SCALE GENOMIC DNA]</scope>
    <source>
        <strain evidence="3">CGMCC 1.9150</strain>
    </source>
</reference>
<organism evidence="2 3">
    <name type="scientific">Halomonas daqiaonensis</name>
    <dbReference type="NCBI Taxonomy" id="650850"/>
    <lineage>
        <taxon>Bacteria</taxon>
        <taxon>Pseudomonadati</taxon>
        <taxon>Pseudomonadota</taxon>
        <taxon>Gammaproteobacteria</taxon>
        <taxon>Oceanospirillales</taxon>
        <taxon>Halomonadaceae</taxon>
        <taxon>Halomonas</taxon>
    </lineage>
</organism>
<dbReference type="RefSeq" id="WP_139195557.1">
    <property type="nucleotide sequence ID" value="NZ_FOBC01000038.1"/>
</dbReference>
<name>A0A1H7WQF4_9GAMM</name>
<sequence length="326" mass="36879">MWVELPLPARNSFLIYKQHIEEERKLFGHSLKYAFLHRALLIGKSIVVSFFHIVINLVTWTVIASVAFFLKFFEPQYSFLVWLSAVFLIYRGLLVVFRLNEYFGDPLSRRIYLLSTNKLTVKILGSKKGSLGRVKEKILTIAASKGHPINSWEKLERIFSGIVTFLLCSLFVAEWIPVESVIILVKVLAIVFYMSFDLLFLGLPTAVFENPVDVAQFGDRVRISLELVKIGMSLGIIATTVKIFKVGCASREPYQGSVSNLSKYLDKYEATKEGIVIYDCGIVPEEAPEYSQNIPKTPGEIRECANRELKELSDAIDQQISIALGN</sequence>
<feature type="transmembrane region" description="Helical" evidence="1">
    <location>
        <begin position="77"/>
        <end position="97"/>
    </location>
</feature>
<keyword evidence="1" id="KW-1133">Transmembrane helix</keyword>
<gene>
    <name evidence="2" type="ORF">SAMN04488129_1383</name>
</gene>
<feature type="transmembrane region" description="Helical" evidence="1">
    <location>
        <begin position="158"/>
        <end position="176"/>
    </location>
</feature>
<dbReference type="Proteomes" id="UP000198807">
    <property type="component" value="Unassembled WGS sequence"/>
</dbReference>
<dbReference type="EMBL" id="FOBC01000038">
    <property type="protein sequence ID" value="SEM23238.1"/>
    <property type="molecule type" value="Genomic_DNA"/>
</dbReference>
<evidence type="ECO:0000313" key="2">
    <source>
        <dbReference type="EMBL" id="SEM23238.1"/>
    </source>
</evidence>
<feature type="transmembrane region" description="Helical" evidence="1">
    <location>
        <begin position="183"/>
        <end position="203"/>
    </location>
</feature>
<accession>A0A1H7WQF4</accession>
<proteinExistence type="predicted"/>
<evidence type="ECO:0000313" key="3">
    <source>
        <dbReference type="Proteomes" id="UP000198807"/>
    </source>
</evidence>